<sequence>MRSHLPTHSRRAARSAGAALLAGTLALGAAAATSPAHAGEERGGPGHGGGHGGGHGPGHGPGPGPGPGHPTPDLAETVTGAAVHDHLEQLQAIAEANGGNRAVGTPGYEAGAAYVEEVLTAAGYAPERQYFDVETYEVSELVLEVPGVALEPVAMSYSSSTPAGGVTAPVTAPAADPLGCDAAAYAGGDVTGDVVLVDRGTCSFGQKAAAAGEAGAAGLVVANNTDGALNGTLGGTLEGSAPAVGITQAEGAALREAVAAGPLTATFDLQASVETIETFNVLAETSTGRDSNVVMVGAHLDGVPEGPGINDNGSGSAAILETAVQLAEAGPVNNKVRFAWWGAEEIGLLGSAHYVDDLATNDPAGLEAVATYLNFDMVGSPNYTIGVYDADESTYEAPVEVPEGSIATEAVFTDYFDAVDQPWVDSEFSGRSDYQAFITNGIPASGLFTGADEVKTEEDAATFGGTAGELLDPNYHTPADDITNVSQEALDIMAPAIGHATQALAESTETVNGVPGAPDWSAEQRYHRGDRVVHDGQLWEATRPSRDKEPSTRRSSPWRLVSAG</sequence>
<accession>A0ACC6IE76</accession>
<evidence type="ECO:0000313" key="1">
    <source>
        <dbReference type="EMBL" id="MDR6209027.1"/>
    </source>
</evidence>
<comment type="caution">
    <text evidence="1">The sequence shown here is derived from an EMBL/GenBank/DDBJ whole genome shotgun (WGS) entry which is preliminary data.</text>
</comment>
<organism evidence="1 2">
    <name type="scientific">Nocardioides zeae</name>
    <dbReference type="NCBI Taxonomy" id="1457234"/>
    <lineage>
        <taxon>Bacteria</taxon>
        <taxon>Bacillati</taxon>
        <taxon>Actinomycetota</taxon>
        <taxon>Actinomycetes</taxon>
        <taxon>Propionibacteriales</taxon>
        <taxon>Nocardioidaceae</taxon>
        <taxon>Nocardioides</taxon>
    </lineage>
</organism>
<dbReference type="EMBL" id="JAVIZJ010000002">
    <property type="protein sequence ID" value="MDR6209027.1"/>
    <property type="molecule type" value="Genomic_DNA"/>
</dbReference>
<reference evidence="1" key="1">
    <citation type="submission" date="2023-08" db="EMBL/GenBank/DDBJ databases">
        <title>Functional and genomic diversity of the sorghum phyllosphere microbiome.</title>
        <authorList>
            <person name="Shade A."/>
        </authorList>
    </citation>
    <scope>NUCLEOTIDE SEQUENCE</scope>
    <source>
        <strain evidence="1">SORGH_AS_0885</strain>
    </source>
</reference>
<name>A0ACC6IE76_9ACTN</name>
<dbReference type="Proteomes" id="UP001261666">
    <property type="component" value="Unassembled WGS sequence"/>
</dbReference>
<evidence type="ECO:0000313" key="2">
    <source>
        <dbReference type="Proteomes" id="UP001261666"/>
    </source>
</evidence>
<proteinExistence type="predicted"/>
<protein>
    <submittedName>
        <fullName evidence="1">Zn-dependent M28 family amino/carboxypeptidase</fullName>
    </submittedName>
</protein>
<keyword evidence="2" id="KW-1185">Reference proteome</keyword>
<gene>
    <name evidence="1" type="ORF">QE364_000719</name>
</gene>